<keyword evidence="2" id="KW-1185">Reference proteome</keyword>
<protein>
    <submittedName>
        <fullName evidence="1">Uncharacterized protein</fullName>
    </submittedName>
</protein>
<dbReference type="SUPFAM" id="SSF56672">
    <property type="entry name" value="DNA/RNA polymerases"/>
    <property type="match status" value="1"/>
</dbReference>
<dbReference type="Proteomes" id="UP001497516">
    <property type="component" value="Chromosome 9"/>
</dbReference>
<evidence type="ECO:0000313" key="1">
    <source>
        <dbReference type="EMBL" id="CAL1411262.1"/>
    </source>
</evidence>
<name>A0AAV2GLZ6_9ROSI</name>
<dbReference type="PANTHER" id="PTHR35046:SF9">
    <property type="entry name" value="RNA-DIRECTED DNA POLYMERASE"/>
    <property type="match status" value="1"/>
</dbReference>
<dbReference type="AlphaFoldDB" id="A0AAV2GLZ6"/>
<evidence type="ECO:0000313" key="2">
    <source>
        <dbReference type="Proteomes" id="UP001497516"/>
    </source>
</evidence>
<sequence length="126" mass="14032">MLARSGDMKQAAYGRESLIMIINKGVVLNQELVQEVPSMARAVLEEFGDVFPEEAPKGLPPIRGIEHRIDFIPGATIPNKVAYRTNSEESKELQRQIEELVEKGHVRESMSPCALPVILVPKTDHT</sequence>
<dbReference type="Gene3D" id="3.10.10.10">
    <property type="entry name" value="HIV Type 1 Reverse Transcriptase, subunit A, domain 1"/>
    <property type="match status" value="1"/>
</dbReference>
<accession>A0AAV2GLZ6</accession>
<dbReference type="InterPro" id="IPR043502">
    <property type="entry name" value="DNA/RNA_pol_sf"/>
</dbReference>
<gene>
    <name evidence="1" type="ORF">LTRI10_LOCUS50631</name>
</gene>
<proteinExistence type="predicted"/>
<dbReference type="EMBL" id="OZ034822">
    <property type="protein sequence ID" value="CAL1411262.1"/>
    <property type="molecule type" value="Genomic_DNA"/>
</dbReference>
<reference evidence="1 2" key="1">
    <citation type="submission" date="2024-04" db="EMBL/GenBank/DDBJ databases">
        <authorList>
            <person name="Fracassetti M."/>
        </authorList>
    </citation>
    <scope>NUCLEOTIDE SEQUENCE [LARGE SCALE GENOMIC DNA]</scope>
</reference>
<organism evidence="1 2">
    <name type="scientific">Linum trigynum</name>
    <dbReference type="NCBI Taxonomy" id="586398"/>
    <lineage>
        <taxon>Eukaryota</taxon>
        <taxon>Viridiplantae</taxon>
        <taxon>Streptophyta</taxon>
        <taxon>Embryophyta</taxon>
        <taxon>Tracheophyta</taxon>
        <taxon>Spermatophyta</taxon>
        <taxon>Magnoliopsida</taxon>
        <taxon>eudicotyledons</taxon>
        <taxon>Gunneridae</taxon>
        <taxon>Pentapetalae</taxon>
        <taxon>rosids</taxon>
        <taxon>fabids</taxon>
        <taxon>Malpighiales</taxon>
        <taxon>Linaceae</taxon>
        <taxon>Linum</taxon>
    </lineage>
</organism>
<dbReference type="PANTHER" id="PTHR35046">
    <property type="entry name" value="ZINC KNUCKLE (CCHC-TYPE) FAMILY PROTEIN"/>
    <property type="match status" value="1"/>
</dbReference>